<keyword evidence="2" id="KW-0378">Hydrolase</keyword>
<feature type="domain" description="3'-5' exonuclease" evidence="3">
    <location>
        <begin position="169"/>
        <end position="269"/>
    </location>
</feature>
<dbReference type="InterPro" id="IPR036397">
    <property type="entry name" value="RNaseH_sf"/>
</dbReference>
<dbReference type="InterPro" id="IPR051132">
    <property type="entry name" value="3-5_Exonuclease_domain"/>
</dbReference>
<evidence type="ECO:0000256" key="2">
    <source>
        <dbReference type="ARBA" id="ARBA00022801"/>
    </source>
</evidence>
<evidence type="ECO:0000256" key="1">
    <source>
        <dbReference type="ARBA" id="ARBA00022722"/>
    </source>
</evidence>
<keyword evidence="5" id="KW-1185">Reference proteome</keyword>
<reference evidence="4 5" key="2">
    <citation type="submission" date="2024-10" db="EMBL/GenBank/DDBJ databases">
        <authorList>
            <person name="Ryan C."/>
        </authorList>
    </citation>
    <scope>NUCLEOTIDE SEQUENCE [LARGE SCALE GENOMIC DNA]</scope>
</reference>
<protein>
    <recommendedName>
        <fullName evidence="3">3'-5' exonuclease domain-containing protein</fullName>
    </recommendedName>
</protein>
<dbReference type="CDD" id="cd06141">
    <property type="entry name" value="WRN_exo"/>
    <property type="match status" value="1"/>
</dbReference>
<evidence type="ECO:0000313" key="4">
    <source>
        <dbReference type="EMBL" id="CAL4974916.1"/>
    </source>
</evidence>
<organism evidence="4 5">
    <name type="scientific">Urochloa decumbens</name>
    <dbReference type="NCBI Taxonomy" id="240449"/>
    <lineage>
        <taxon>Eukaryota</taxon>
        <taxon>Viridiplantae</taxon>
        <taxon>Streptophyta</taxon>
        <taxon>Embryophyta</taxon>
        <taxon>Tracheophyta</taxon>
        <taxon>Spermatophyta</taxon>
        <taxon>Magnoliopsida</taxon>
        <taxon>Liliopsida</taxon>
        <taxon>Poales</taxon>
        <taxon>Poaceae</taxon>
        <taxon>PACMAD clade</taxon>
        <taxon>Panicoideae</taxon>
        <taxon>Panicodae</taxon>
        <taxon>Paniceae</taxon>
        <taxon>Melinidinae</taxon>
        <taxon>Urochloa</taxon>
    </lineage>
</organism>
<dbReference type="EMBL" id="OZ075130">
    <property type="protein sequence ID" value="CAL4974916.1"/>
    <property type="molecule type" value="Genomic_DNA"/>
</dbReference>
<evidence type="ECO:0000313" key="5">
    <source>
        <dbReference type="Proteomes" id="UP001497457"/>
    </source>
</evidence>
<sequence>MGETKLYTVMFEGDAISTTVTSSGDAVKRWLDEVLYVHRRRLHKLVVGLDVEWRPALGPWYNPTALLQLCVGRRCLVFQLLHADYVPDALAEFLDDPRCWISWLDPPPSGADGGLSAQIEGGGSTQWIFAEGESGATALVSLASPSTAKRPSSTVCLTCLRQHRRRVGDNTRFRFVGVGVQDDAVRLNNDLHLAVSNTVDLAELAADEMGRPDLRSAGLKALASVVMGATVDKPERVRKGRWDAYELSDQQIKYACIDAFVSFEVGRKLLSGDC</sequence>
<proteinExistence type="predicted"/>
<dbReference type="Pfam" id="PF01612">
    <property type="entry name" value="DNA_pol_A_exo1"/>
    <property type="match status" value="1"/>
</dbReference>
<evidence type="ECO:0000259" key="3">
    <source>
        <dbReference type="Pfam" id="PF01612"/>
    </source>
</evidence>
<dbReference type="Proteomes" id="UP001497457">
    <property type="component" value="Chromosome 20rd"/>
</dbReference>
<gene>
    <name evidence="4" type="ORF">URODEC1_LOCUS52811</name>
</gene>
<dbReference type="InterPro" id="IPR002562">
    <property type="entry name" value="3'-5'_exonuclease_dom"/>
</dbReference>
<name>A0ABC9AAN7_9POAL</name>
<dbReference type="GO" id="GO:0008408">
    <property type="term" value="F:3'-5' exonuclease activity"/>
    <property type="evidence" value="ECO:0007669"/>
    <property type="project" value="UniProtKB-ARBA"/>
</dbReference>
<dbReference type="InterPro" id="IPR012337">
    <property type="entry name" value="RNaseH-like_sf"/>
</dbReference>
<reference evidence="5" key="1">
    <citation type="submission" date="2024-06" db="EMBL/GenBank/DDBJ databases">
        <authorList>
            <person name="Ryan C."/>
        </authorList>
    </citation>
    <scope>NUCLEOTIDE SEQUENCE [LARGE SCALE GENOMIC DNA]</scope>
</reference>
<dbReference type="PANTHER" id="PTHR13620">
    <property type="entry name" value="3-5 EXONUCLEASE"/>
    <property type="match status" value="1"/>
</dbReference>
<keyword evidence="1" id="KW-0540">Nuclease</keyword>
<dbReference type="AlphaFoldDB" id="A0ABC9AAN7"/>
<dbReference type="PANTHER" id="PTHR13620:SF51">
    <property type="entry name" value="3'-5' EXONUCLEASE DOMAIN-CONTAINING PROTEIN"/>
    <property type="match status" value="1"/>
</dbReference>
<dbReference type="SUPFAM" id="SSF53098">
    <property type="entry name" value="Ribonuclease H-like"/>
    <property type="match status" value="2"/>
</dbReference>
<accession>A0ABC9AAN7</accession>
<dbReference type="Gene3D" id="3.30.420.10">
    <property type="entry name" value="Ribonuclease H-like superfamily/Ribonuclease H"/>
    <property type="match status" value="2"/>
</dbReference>